<evidence type="ECO:0000259" key="2">
    <source>
        <dbReference type="Pfam" id="PF13439"/>
    </source>
</evidence>
<dbReference type="AlphaFoldDB" id="A0A443LKA6"/>
<name>A0A443LKA6_9LACT</name>
<dbReference type="SUPFAM" id="SSF53756">
    <property type="entry name" value="UDP-Glycosyltransferase/glycogen phosphorylase"/>
    <property type="match status" value="1"/>
</dbReference>
<dbReference type="InterPro" id="IPR028098">
    <property type="entry name" value="Glyco_trans_4-like_N"/>
</dbReference>
<dbReference type="Pfam" id="PF00534">
    <property type="entry name" value="Glycos_transf_1"/>
    <property type="match status" value="1"/>
</dbReference>
<dbReference type="PANTHER" id="PTHR12526">
    <property type="entry name" value="GLYCOSYLTRANSFERASE"/>
    <property type="match status" value="1"/>
</dbReference>
<dbReference type="Pfam" id="PF13439">
    <property type="entry name" value="Glyco_transf_4"/>
    <property type="match status" value="1"/>
</dbReference>
<gene>
    <name evidence="3" type="ORF">EO246_00400</name>
</gene>
<dbReference type="Proteomes" id="UP000285859">
    <property type="component" value="Unassembled WGS sequence"/>
</dbReference>
<feature type="domain" description="Glycosyltransferase subfamily 4-like N-terminal" evidence="2">
    <location>
        <begin position="16"/>
        <end position="146"/>
    </location>
</feature>
<reference evidence="3 4" key="1">
    <citation type="submission" date="2019-01" db="EMBL/GenBank/DDBJ databases">
        <title>Whole genome sequence of Lactococcus lactis isolated from cow milk.</title>
        <authorList>
            <person name="Sundararaman A."/>
            <person name="Tamang J.-P."/>
            <person name="Halami P."/>
        </authorList>
    </citation>
    <scope>NUCLEOTIDE SEQUENCE [LARGE SCALE GENOMIC DNA]</scope>
    <source>
        <strain evidence="3 4">C2D</strain>
    </source>
</reference>
<evidence type="ECO:0000313" key="3">
    <source>
        <dbReference type="EMBL" id="RWR49616.1"/>
    </source>
</evidence>
<evidence type="ECO:0000313" key="4">
    <source>
        <dbReference type="Proteomes" id="UP000285859"/>
    </source>
</evidence>
<dbReference type="GO" id="GO:0016757">
    <property type="term" value="F:glycosyltransferase activity"/>
    <property type="evidence" value="ECO:0007669"/>
    <property type="project" value="InterPro"/>
</dbReference>
<protein>
    <submittedName>
        <fullName evidence="3">Glycosyltransferase</fullName>
    </submittedName>
</protein>
<accession>A0A443LKA6</accession>
<dbReference type="EMBL" id="SAXH01000001">
    <property type="protein sequence ID" value="RWR49616.1"/>
    <property type="molecule type" value="Genomic_DNA"/>
</dbReference>
<feature type="domain" description="Glycosyl transferase family 1" evidence="1">
    <location>
        <begin position="282"/>
        <end position="386"/>
    </location>
</feature>
<sequence length="439" mass="51064">MRILHYGLGYQPERTGGLVKYATDLMEQQVRQEHEVAYLFPGRINIFNSSTKIKKSKMRITGVTSFEIINSLPLAVFGGIKNPEKFQSKVDHSIYSNLLDDFRPDVIHVHSLMGIHKEFFEVATDKEIKIIYTSHDYFGLSPNPTFYFNGKSWDEENDLNFWLNVSQGALGLKKIKILQMPFYSNIRDIIKKFKKSSFQKEKHFKTMENDDFSIDYQESFKELIDYYQGIFRLVSFFHFNSNISKEVFERNLIEQSFNYEVLPISNSTILGGKKHIELDMSKVKKITYIGQYAEFKGLNDFLSLANSYKNNNMTFEIFGEDVDIELPQNVLNRKRFSQNNIDNIFKNIQLLVIPSRWKETFGFLLLEALSHEVPVIVSSSMGSKDMLPDICVFDSKDLISTIMDMVSKNEKIEFSISLKSIENHSEEIINLYERAISKL</sequence>
<organism evidence="3 4">
    <name type="scientific">Lactococcus lactis</name>
    <dbReference type="NCBI Taxonomy" id="1358"/>
    <lineage>
        <taxon>Bacteria</taxon>
        <taxon>Bacillati</taxon>
        <taxon>Bacillota</taxon>
        <taxon>Bacilli</taxon>
        <taxon>Lactobacillales</taxon>
        <taxon>Streptococcaceae</taxon>
        <taxon>Lactococcus</taxon>
    </lineage>
</organism>
<dbReference type="Gene3D" id="3.40.50.2000">
    <property type="entry name" value="Glycogen Phosphorylase B"/>
    <property type="match status" value="2"/>
</dbReference>
<evidence type="ECO:0000259" key="1">
    <source>
        <dbReference type="Pfam" id="PF00534"/>
    </source>
</evidence>
<dbReference type="PANTHER" id="PTHR12526:SF630">
    <property type="entry name" value="GLYCOSYLTRANSFERASE"/>
    <property type="match status" value="1"/>
</dbReference>
<keyword evidence="3" id="KW-0808">Transferase</keyword>
<dbReference type="RefSeq" id="WP_128267434.1">
    <property type="nucleotide sequence ID" value="NZ_JACCJA010000002.1"/>
</dbReference>
<dbReference type="InterPro" id="IPR001296">
    <property type="entry name" value="Glyco_trans_1"/>
</dbReference>
<comment type="caution">
    <text evidence="3">The sequence shown here is derived from an EMBL/GenBank/DDBJ whole genome shotgun (WGS) entry which is preliminary data.</text>
</comment>
<proteinExistence type="predicted"/>